<dbReference type="PROSITE" id="PS51143">
    <property type="entry name" value="MT_A70"/>
    <property type="match status" value="1"/>
</dbReference>
<dbReference type="Pfam" id="PF05063">
    <property type="entry name" value="MT-A70"/>
    <property type="match status" value="1"/>
</dbReference>
<keyword evidence="4" id="KW-1185">Reference proteome</keyword>
<dbReference type="Proteomes" id="UP000319663">
    <property type="component" value="Unassembled WGS sequence"/>
</dbReference>
<feature type="compositionally biased region" description="Polar residues" evidence="2">
    <location>
        <begin position="37"/>
        <end position="58"/>
    </location>
</feature>
<dbReference type="AlphaFoldDB" id="A0A507QWF7"/>
<evidence type="ECO:0000313" key="4">
    <source>
        <dbReference type="Proteomes" id="UP000319663"/>
    </source>
</evidence>
<comment type="caution">
    <text evidence="3">The sequence shown here is derived from an EMBL/GenBank/DDBJ whole genome shotgun (WGS) entry which is preliminary data.</text>
</comment>
<dbReference type="PANTHER" id="PTHR12829">
    <property type="entry name" value="N6-ADENOSINE-METHYLTRANSFERASE"/>
    <property type="match status" value="1"/>
</dbReference>
<evidence type="ECO:0000313" key="3">
    <source>
        <dbReference type="EMBL" id="TQB71687.1"/>
    </source>
</evidence>
<evidence type="ECO:0000256" key="2">
    <source>
        <dbReference type="SAM" id="MobiDB-lite"/>
    </source>
</evidence>
<dbReference type="EMBL" id="VIFY01000076">
    <property type="protein sequence ID" value="TQB71687.1"/>
    <property type="molecule type" value="Genomic_DNA"/>
</dbReference>
<keyword evidence="3" id="KW-0489">Methyltransferase</keyword>
<keyword evidence="3" id="KW-0808">Transferase</keyword>
<comment type="similarity">
    <text evidence="1">Belongs to the MT-A70-like family.</text>
</comment>
<evidence type="ECO:0000256" key="1">
    <source>
        <dbReference type="PROSITE-ProRule" id="PRU00489"/>
    </source>
</evidence>
<dbReference type="GO" id="GO:0008168">
    <property type="term" value="F:methyltransferase activity"/>
    <property type="evidence" value="ECO:0007669"/>
    <property type="project" value="UniProtKB-KW"/>
</dbReference>
<dbReference type="OrthoDB" id="61116at2759"/>
<reference evidence="3 4" key="1">
    <citation type="submission" date="2019-06" db="EMBL/GenBank/DDBJ databases">
        <title>Wine fermentation using esterase from Monascus purpureus.</title>
        <authorList>
            <person name="Geng C."/>
            <person name="Zhang Y."/>
        </authorList>
    </citation>
    <scope>NUCLEOTIDE SEQUENCE [LARGE SCALE GENOMIC DNA]</scope>
    <source>
        <strain evidence="3">HQ1</strain>
    </source>
</reference>
<dbReference type="InterPro" id="IPR002052">
    <property type="entry name" value="DNA_methylase_N6_adenine_CS"/>
</dbReference>
<feature type="region of interest" description="Disordered" evidence="2">
    <location>
        <begin position="425"/>
        <end position="445"/>
    </location>
</feature>
<dbReference type="GO" id="GO:0005634">
    <property type="term" value="C:nucleus"/>
    <property type="evidence" value="ECO:0007669"/>
    <property type="project" value="TreeGrafter"/>
</dbReference>
<proteinExistence type="inferred from homology"/>
<dbReference type="PANTHER" id="PTHR12829:SF4">
    <property type="entry name" value="N(6)-ADENINE-SPECIFIC METHYLTRANSFERASE METTL4"/>
    <property type="match status" value="1"/>
</dbReference>
<gene>
    <name evidence="3" type="primary">METTL4</name>
    <name evidence="3" type="ORF">MPDQ_007337</name>
</gene>
<dbReference type="PROSITE" id="PS00092">
    <property type="entry name" value="N6_MTASE"/>
    <property type="match status" value="1"/>
</dbReference>
<dbReference type="InterPro" id="IPR007757">
    <property type="entry name" value="MT-A70-like"/>
</dbReference>
<dbReference type="GO" id="GO:0003676">
    <property type="term" value="F:nucleic acid binding"/>
    <property type="evidence" value="ECO:0007669"/>
    <property type="project" value="InterPro"/>
</dbReference>
<protein>
    <submittedName>
        <fullName evidence="3">Methyltransferase-like protein 4</fullName>
    </submittedName>
</protein>
<feature type="region of interest" description="Disordered" evidence="2">
    <location>
        <begin position="37"/>
        <end position="98"/>
    </location>
</feature>
<dbReference type="STRING" id="5098.A0A507QWF7"/>
<sequence length="522" mass="57661">MQEPPSSSILYQNTGGTVFLIDIPTSIALGQELSPLQQSQGPVQQRFSSKLDSITGNKPKQIPANDDVAGSLWKKGEGKKQLLSSPPMESPFPVSTEPKSDVARERVLRQISAPERHYRCLIEGLVLEGLREISEGQRGKGWCLSRRVVNQGGLPPLSSYRKRGRETRGEKVSIETAKFSCSFVAEMPHGIPGPPVILSSTSQNIFEGISELHHGVVKNPSNLEAALIVPCCKSNAENEKHAQSIDESHCTFNVPPESNFLLGTLPLGQQLQNAGLSSTSPIPGMPRDKRFNLILLDPPWPNRSVRRSRHYQTHSYADMDVLTQYLCDVLRAHLHGPRYIPDAYTNTTEASTQNSRRTIGAIWVTNSEKSRKVAYESLRGAGLSICEEWIWIKTTINGEPITPLNGLWRKPYEILVIGERTLHSFRGTPASTGPTTGGDGGPKADDSITRRVIAAVPDIHSRKPNLREIFEKIFFVPNSSSGTASEQGMYSSLEVFARNLTAGWWACGDEVLKFNSTEWWAD</sequence>
<dbReference type="GO" id="GO:0032259">
    <property type="term" value="P:methylation"/>
    <property type="evidence" value="ECO:0007669"/>
    <property type="project" value="UniProtKB-KW"/>
</dbReference>
<organism evidence="3 4">
    <name type="scientific">Monascus purpureus</name>
    <name type="common">Red mold</name>
    <name type="synonym">Monascus anka</name>
    <dbReference type="NCBI Taxonomy" id="5098"/>
    <lineage>
        <taxon>Eukaryota</taxon>
        <taxon>Fungi</taxon>
        <taxon>Dikarya</taxon>
        <taxon>Ascomycota</taxon>
        <taxon>Pezizomycotina</taxon>
        <taxon>Eurotiomycetes</taxon>
        <taxon>Eurotiomycetidae</taxon>
        <taxon>Eurotiales</taxon>
        <taxon>Aspergillaceae</taxon>
        <taxon>Monascus</taxon>
    </lineage>
</organism>
<name>A0A507QWF7_MONPU</name>
<accession>A0A507QWF7</accession>